<evidence type="ECO:0008006" key="3">
    <source>
        <dbReference type="Google" id="ProtNLM"/>
    </source>
</evidence>
<dbReference type="AlphaFoldDB" id="A0A2U1F9Y4"/>
<organism evidence="1 2">
    <name type="scientific">Actinomycetospora cinnamomea</name>
    <dbReference type="NCBI Taxonomy" id="663609"/>
    <lineage>
        <taxon>Bacteria</taxon>
        <taxon>Bacillati</taxon>
        <taxon>Actinomycetota</taxon>
        <taxon>Actinomycetes</taxon>
        <taxon>Pseudonocardiales</taxon>
        <taxon>Pseudonocardiaceae</taxon>
        <taxon>Actinomycetospora</taxon>
    </lineage>
</organism>
<keyword evidence="2" id="KW-1185">Reference proteome</keyword>
<protein>
    <recommendedName>
        <fullName evidence="3">CBS domain protein</fullName>
    </recommendedName>
</protein>
<accession>A0A2U1F9Y4</accession>
<proteinExistence type="predicted"/>
<sequence>MPVVRASWTVGRARDVLARVPGPAPVAHDREGPAAPAEILGAVTAAGLEGLAEDEPVLAHVDPPAPGVGAGEGIETARASLGDADAAWVVRDGRVAGLVTRAALGSPESLAPGD</sequence>
<reference evidence="1 2" key="1">
    <citation type="submission" date="2018-04" db="EMBL/GenBank/DDBJ databases">
        <title>Genomic Encyclopedia of Type Strains, Phase IV (KMG-IV): sequencing the most valuable type-strain genomes for metagenomic binning, comparative biology and taxonomic classification.</title>
        <authorList>
            <person name="Goeker M."/>
        </authorList>
    </citation>
    <scope>NUCLEOTIDE SEQUENCE [LARGE SCALE GENOMIC DNA]</scope>
    <source>
        <strain evidence="1 2">DSM 45771</strain>
    </source>
</reference>
<dbReference type="RefSeq" id="WP_207787237.1">
    <property type="nucleotide sequence ID" value="NZ_QEKW01000007.1"/>
</dbReference>
<evidence type="ECO:0000313" key="1">
    <source>
        <dbReference type="EMBL" id="PVZ08978.1"/>
    </source>
</evidence>
<dbReference type="EMBL" id="QEKW01000007">
    <property type="protein sequence ID" value="PVZ08978.1"/>
    <property type="molecule type" value="Genomic_DNA"/>
</dbReference>
<dbReference type="SUPFAM" id="SSF54631">
    <property type="entry name" value="CBS-domain pair"/>
    <property type="match status" value="1"/>
</dbReference>
<evidence type="ECO:0000313" key="2">
    <source>
        <dbReference type="Proteomes" id="UP000245639"/>
    </source>
</evidence>
<gene>
    <name evidence="1" type="ORF">C8D89_107140</name>
</gene>
<dbReference type="InterPro" id="IPR046342">
    <property type="entry name" value="CBS_dom_sf"/>
</dbReference>
<comment type="caution">
    <text evidence="1">The sequence shown here is derived from an EMBL/GenBank/DDBJ whole genome shotgun (WGS) entry which is preliminary data.</text>
</comment>
<dbReference type="Proteomes" id="UP000245639">
    <property type="component" value="Unassembled WGS sequence"/>
</dbReference>
<name>A0A2U1F9Y4_9PSEU</name>